<dbReference type="Proteomes" id="UP000187209">
    <property type="component" value="Unassembled WGS sequence"/>
</dbReference>
<evidence type="ECO:0000256" key="2">
    <source>
        <dbReference type="ARBA" id="ARBA00022670"/>
    </source>
</evidence>
<gene>
    <name evidence="10" type="ORF">SteCoe_30205</name>
</gene>
<dbReference type="GO" id="GO:0007155">
    <property type="term" value="P:cell adhesion"/>
    <property type="evidence" value="ECO:0007669"/>
    <property type="project" value="InterPro"/>
</dbReference>
<dbReference type="Gene3D" id="3.10.170.20">
    <property type="match status" value="1"/>
</dbReference>
<name>A0A1R2B433_9CILI</name>
<keyword evidence="4" id="KW-0378">Hydrolase</keyword>
<comment type="cofactor">
    <cofactor evidence="8">
        <name>Zn(2+)</name>
        <dbReference type="ChEBI" id="CHEBI:29105"/>
    </cofactor>
    <text evidence="8">Binds 1 zinc ion per subunit.</text>
</comment>
<feature type="active site" evidence="7">
    <location>
        <position position="172"/>
    </location>
</feature>
<keyword evidence="6 8" id="KW-0482">Metalloprotease</keyword>
<evidence type="ECO:0000256" key="3">
    <source>
        <dbReference type="ARBA" id="ARBA00022723"/>
    </source>
</evidence>
<evidence type="ECO:0000256" key="4">
    <source>
        <dbReference type="ARBA" id="ARBA00022801"/>
    </source>
</evidence>
<evidence type="ECO:0000256" key="9">
    <source>
        <dbReference type="SAM" id="SignalP"/>
    </source>
</evidence>
<dbReference type="PANTHER" id="PTHR10942:SF0">
    <property type="entry name" value="LEISHMANOLYSIN-LIKE PEPTIDASE"/>
    <property type="match status" value="1"/>
</dbReference>
<comment type="caution">
    <text evidence="10">The sequence shown here is derived from an EMBL/GenBank/DDBJ whole genome shotgun (WGS) entry which is preliminary data.</text>
</comment>
<dbReference type="GO" id="GO:0006508">
    <property type="term" value="P:proteolysis"/>
    <property type="evidence" value="ECO:0007669"/>
    <property type="project" value="UniProtKB-KW"/>
</dbReference>
<organism evidence="10 11">
    <name type="scientific">Stentor coeruleus</name>
    <dbReference type="NCBI Taxonomy" id="5963"/>
    <lineage>
        <taxon>Eukaryota</taxon>
        <taxon>Sar</taxon>
        <taxon>Alveolata</taxon>
        <taxon>Ciliophora</taxon>
        <taxon>Postciliodesmatophora</taxon>
        <taxon>Heterotrichea</taxon>
        <taxon>Heterotrichida</taxon>
        <taxon>Stentoridae</taxon>
        <taxon>Stentor</taxon>
    </lineage>
</organism>
<dbReference type="Pfam" id="PF01457">
    <property type="entry name" value="Peptidase_M8"/>
    <property type="match status" value="1"/>
</dbReference>
<feature type="binding site" evidence="8">
    <location>
        <position position="171"/>
    </location>
    <ligand>
        <name>Zn(2+)</name>
        <dbReference type="ChEBI" id="CHEBI:29105"/>
        <note>catalytic</note>
    </ligand>
</feature>
<dbReference type="GO" id="GO:0046872">
    <property type="term" value="F:metal ion binding"/>
    <property type="evidence" value="ECO:0007669"/>
    <property type="project" value="UniProtKB-KW"/>
</dbReference>
<evidence type="ECO:0000256" key="7">
    <source>
        <dbReference type="PIRSR" id="PIRSR601577-1"/>
    </source>
</evidence>
<keyword evidence="5 8" id="KW-0862">Zinc</keyword>
<reference evidence="10 11" key="1">
    <citation type="submission" date="2016-11" db="EMBL/GenBank/DDBJ databases">
        <title>The macronuclear genome of Stentor coeruleus: a giant cell with tiny introns.</title>
        <authorList>
            <person name="Slabodnick M."/>
            <person name="Ruby J.G."/>
            <person name="Reiff S.B."/>
            <person name="Swart E.C."/>
            <person name="Gosai S."/>
            <person name="Prabakaran S."/>
            <person name="Witkowska E."/>
            <person name="Larue G.E."/>
            <person name="Fisher S."/>
            <person name="Freeman R.M."/>
            <person name="Gunawardena J."/>
            <person name="Chu W."/>
            <person name="Stover N.A."/>
            <person name="Gregory B.D."/>
            <person name="Nowacki M."/>
            <person name="Derisi J."/>
            <person name="Roy S.W."/>
            <person name="Marshall W.F."/>
            <person name="Sood P."/>
        </authorList>
    </citation>
    <scope>NUCLEOTIDE SEQUENCE [LARGE SCALE GENOMIC DNA]</scope>
    <source>
        <strain evidence="10">WM001</strain>
    </source>
</reference>
<dbReference type="GO" id="GO:0016020">
    <property type="term" value="C:membrane"/>
    <property type="evidence" value="ECO:0007669"/>
    <property type="project" value="InterPro"/>
</dbReference>
<dbReference type="PANTHER" id="PTHR10942">
    <property type="entry name" value="LEISHMANOLYSIN-LIKE PEPTIDASE"/>
    <property type="match status" value="1"/>
</dbReference>
<evidence type="ECO:0000256" key="5">
    <source>
        <dbReference type="ARBA" id="ARBA00022833"/>
    </source>
</evidence>
<dbReference type="GO" id="GO:0005737">
    <property type="term" value="C:cytoplasm"/>
    <property type="evidence" value="ECO:0007669"/>
    <property type="project" value="TreeGrafter"/>
</dbReference>
<feature type="binding site" evidence="8">
    <location>
        <position position="248"/>
    </location>
    <ligand>
        <name>Zn(2+)</name>
        <dbReference type="ChEBI" id="CHEBI:29105"/>
        <note>catalytic</note>
    </ligand>
</feature>
<evidence type="ECO:0000256" key="6">
    <source>
        <dbReference type="ARBA" id="ARBA00023049"/>
    </source>
</evidence>
<evidence type="ECO:0000256" key="1">
    <source>
        <dbReference type="ARBA" id="ARBA00005860"/>
    </source>
</evidence>
<dbReference type="AlphaFoldDB" id="A0A1R2B433"/>
<evidence type="ECO:0000313" key="10">
    <source>
        <dbReference type="EMBL" id="OMJ71563.1"/>
    </source>
</evidence>
<dbReference type="Gene3D" id="2.10.55.10">
    <property type="entry name" value="Leishmanolysin domain 3"/>
    <property type="match status" value="1"/>
</dbReference>
<feature type="signal peptide" evidence="9">
    <location>
        <begin position="1"/>
        <end position="16"/>
    </location>
</feature>
<keyword evidence="3 8" id="KW-0479">Metal-binding</keyword>
<sequence>MFKFILLTLFLNFVQSEMRFCGHDELVRQDKPKRFLALERDSSWSSLRVEADWSNMSKESKAKYSQYLEAAIDYYANALKVHRYLEGLNWDSNSDTYSCDLSAKDFYGKYIEADYYVLLIETFDSSQSFAARASSCAQDSATKQPIIGFIEINTAYTDDYDSRLLVAVLTHEFTHALGFSTSFFPYFIDQNGEMYGDNFYINETVRDTPTVYMITPNVVKRAREAFNCNSLPGLELETQGGSGTAYSHWNSRIAFNDLMNPQAVFTDFVYSEFTLAAFEDSSWYQPDYSYAQTINFGYKEGCNFHEKKCIINDEPISRMFCNDTHAESLCTHDYLSRGKCYLIENSAALPKEYQYYSDPNLGGNKLTDYCPIVAGNFNCRLPGCPNSDFMEEVCENCRCIEGTYSLTKNYEITHAACHKIACTDNFVEIYIGDNIIKCIKTGDMMDVPGFHGKLKCPDIEAICRVEPCLNNCFGTECSSGVCADSSLNNYSDCNLCNDIPNDCNNSDVPSNYNYSKYSGFWEILAGLGLLIIA</sequence>
<keyword evidence="9" id="KW-0732">Signal</keyword>
<protein>
    <recommendedName>
        <fullName evidence="12">Leishmanolysin-like peptidase</fullName>
    </recommendedName>
</protein>
<accession>A0A1R2B433</accession>
<keyword evidence="11" id="KW-1185">Reference proteome</keyword>
<dbReference type="OrthoDB" id="527990at2759"/>
<comment type="similarity">
    <text evidence="1">Belongs to the peptidase M8 family.</text>
</comment>
<feature type="binding site" evidence="8">
    <location>
        <position position="175"/>
    </location>
    <ligand>
        <name>Zn(2+)</name>
        <dbReference type="ChEBI" id="CHEBI:29105"/>
        <note>catalytic</note>
    </ligand>
</feature>
<evidence type="ECO:0000256" key="8">
    <source>
        <dbReference type="PIRSR" id="PIRSR601577-2"/>
    </source>
</evidence>
<evidence type="ECO:0008006" key="12">
    <source>
        <dbReference type="Google" id="ProtNLM"/>
    </source>
</evidence>
<dbReference type="InterPro" id="IPR001577">
    <property type="entry name" value="Peptidase_M8"/>
</dbReference>
<dbReference type="EMBL" id="MPUH01000979">
    <property type="protein sequence ID" value="OMJ71563.1"/>
    <property type="molecule type" value="Genomic_DNA"/>
</dbReference>
<feature type="chain" id="PRO_5012955220" description="Leishmanolysin-like peptidase" evidence="9">
    <location>
        <begin position="17"/>
        <end position="533"/>
    </location>
</feature>
<evidence type="ECO:0000313" key="11">
    <source>
        <dbReference type="Proteomes" id="UP000187209"/>
    </source>
</evidence>
<dbReference type="GO" id="GO:0004222">
    <property type="term" value="F:metalloendopeptidase activity"/>
    <property type="evidence" value="ECO:0007669"/>
    <property type="project" value="InterPro"/>
</dbReference>
<dbReference type="Gene3D" id="3.90.132.10">
    <property type="entry name" value="Leishmanolysin , domain 2"/>
    <property type="match status" value="1"/>
</dbReference>
<dbReference type="FunFam" id="3.90.132.10:FF:000001">
    <property type="entry name" value="leishmanolysin-like peptidase isoform X2"/>
    <property type="match status" value="1"/>
</dbReference>
<dbReference type="PRINTS" id="PR00782">
    <property type="entry name" value="LSHMANOLYSIN"/>
</dbReference>
<proteinExistence type="inferred from homology"/>
<keyword evidence="2" id="KW-0645">Protease</keyword>
<dbReference type="SUPFAM" id="SSF55486">
    <property type="entry name" value="Metalloproteases ('zincins'), catalytic domain"/>
    <property type="match status" value="1"/>
</dbReference>